<dbReference type="AlphaFoldDB" id="A0A5B7BIV1"/>
<proteinExistence type="predicted"/>
<evidence type="ECO:0000256" key="3">
    <source>
        <dbReference type="SAM" id="MobiDB-lite"/>
    </source>
</evidence>
<dbReference type="PANTHER" id="PTHR31672:SF13">
    <property type="entry name" value="F-BOX PROTEIN CPR30-LIKE"/>
    <property type="match status" value="1"/>
</dbReference>
<protein>
    <submittedName>
        <fullName evidence="5">Putative F-box associated interaction domain-containing protein</fullName>
    </submittedName>
</protein>
<dbReference type="InterPro" id="IPR015915">
    <property type="entry name" value="Kelch-typ_b-propeller"/>
</dbReference>
<dbReference type="InterPro" id="IPR011043">
    <property type="entry name" value="Gal_Oxase/kelch_b-propeller"/>
</dbReference>
<dbReference type="Pfam" id="PF00646">
    <property type="entry name" value="F-box"/>
    <property type="match status" value="1"/>
</dbReference>
<dbReference type="Gene3D" id="1.20.1280.50">
    <property type="match status" value="1"/>
</dbReference>
<dbReference type="InterPro" id="IPR006527">
    <property type="entry name" value="F-box-assoc_dom_typ1"/>
</dbReference>
<accession>A0A5B7BIV1</accession>
<dbReference type="InterPro" id="IPR017451">
    <property type="entry name" value="F-box-assoc_interact_dom"/>
</dbReference>
<name>A0A5B7BIV1_DAVIN</name>
<dbReference type="Gene3D" id="2.120.10.80">
    <property type="entry name" value="Kelch-type beta propeller"/>
    <property type="match status" value="1"/>
</dbReference>
<dbReference type="InterPro" id="IPR050796">
    <property type="entry name" value="SCF_F-box_component"/>
</dbReference>
<dbReference type="PANTHER" id="PTHR31672">
    <property type="entry name" value="BNACNNG10540D PROTEIN"/>
    <property type="match status" value="1"/>
</dbReference>
<dbReference type="InterPro" id="IPR036047">
    <property type="entry name" value="F-box-like_dom_sf"/>
</dbReference>
<feature type="compositionally biased region" description="Basic and acidic residues" evidence="3">
    <location>
        <begin position="1"/>
        <end position="13"/>
    </location>
</feature>
<sequence length="390" mass="44292">MEKERDETLQERKGAKRTHQNTYLAEDSKPWANLPHEIITEILSRLPVKTLLQFRCVCKSWCSLISNPQFVKTHLNLSTNEQEYAHYRIILSSVRPHFNLKSCSLYSSLYEPSVDAVELDYPMKNPHNSVWIVGSCNGLICIAIEEDDIFIWNPSTRKSKRLPNSGMRMRYGCFMIYGFGYDDSTDDYKVLGIFCVVGNVGSYETEVKIYTLRTDSWRRIQDFPCGIPLDDSGKYANGALHWAASCEMGSNYSWVIVSFDLAKETYGEVAQPNYGGSVSDFTLGILGGCLCVVCTYIGTHADVWVMKEYTVKDSWTKLVTIPYLTGLPQYPMPLCISKNDEILTEFGSSLVIYNPKNNIFRYPLIHNFQAYLEVDTYVESLVSPIADNGG</sequence>
<evidence type="ECO:0000256" key="2">
    <source>
        <dbReference type="ARBA" id="ARBA00022737"/>
    </source>
</evidence>
<evidence type="ECO:0000256" key="1">
    <source>
        <dbReference type="ARBA" id="ARBA00022441"/>
    </source>
</evidence>
<dbReference type="SMART" id="SM00256">
    <property type="entry name" value="FBOX"/>
    <property type="match status" value="1"/>
</dbReference>
<dbReference type="FunFam" id="1.20.1280.50:FF:000008">
    <property type="entry name" value="F-box only protein 6"/>
    <property type="match status" value="1"/>
</dbReference>
<dbReference type="SUPFAM" id="SSF81383">
    <property type="entry name" value="F-box domain"/>
    <property type="match status" value="1"/>
</dbReference>
<keyword evidence="2" id="KW-0677">Repeat</keyword>
<reference evidence="5" key="1">
    <citation type="submission" date="2019-08" db="EMBL/GenBank/DDBJ databases">
        <title>Reference gene set and small RNA set construction with multiple tissues from Davidia involucrata Baill.</title>
        <authorList>
            <person name="Yang H."/>
            <person name="Zhou C."/>
            <person name="Li G."/>
            <person name="Wang J."/>
            <person name="Gao P."/>
            <person name="Wang M."/>
            <person name="Wang R."/>
            <person name="Zhao Y."/>
        </authorList>
    </citation>
    <scope>NUCLEOTIDE SEQUENCE</scope>
    <source>
        <tissue evidence="5">Mixed with DoveR01_LX</tissue>
    </source>
</reference>
<organism evidence="5">
    <name type="scientific">Davidia involucrata</name>
    <name type="common">Dove tree</name>
    <dbReference type="NCBI Taxonomy" id="16924"/>
    <lineage>
        <taxon>Eukaryota</taxon>
        <taxon>Viridiplantae</taxon>
        <taxon>Streptophyta</taxon>
        <taxon>Embryophyta</taxon>
        <taxon>Tracheophyta</taxon>
        <taxon>Spermatophyta</taxon>
        <taxon>Magnoliopsida</taxon>
        <taxon>eudicotyledons</taxon>
        <taxon>Gunneridae</taxon>
        <taxon>Pentapetalae</taxon>
        <taxon>asterids</taxon>
        <taxon>Cornales</taxon>
        <taxon>Nyssaceae</taxon>
        <taxon>Davidia</taxon>
    </lineage>
</organism>
<dbReference type="InterPro" id="IPR001810">
    <property type="entry name" value="F-box_dom"/>
</dbReference>
<dbReference type="CDD" id="cd22157">
    <property type="entry name" value="F-box_AtFBW1-like"/>
    <property type="match status" value="1"/>
</dbReference>
<feature type="region of interest" description="Disordered" evidence="3">
    <location>
        <begin position="1"/>
        <end position="20"/>
    </location>
</feature>
<dbReference type="EMBL" id="GHES01037639">
    <property type="protein sequence ID" value="MPA68198.1"/>
    <property type="molecule type" value="Transcribed_RNA"/>
</dbReference>
<evidence type="ECO:0000259" key="4">
    <source>
        <dbReference type="PROSITE" id="PS50181"/>
    </source>
</evidence>
<dbReference type="Pfam" id="PF07734">
    <property type="entry name" value="FBA_1"/>
    <property type="match status" value="1"/>
</dbReference>
<dbReference type="PROSITE" id="PS50181">
    <property type="entry name" value="FBOX"/>
    <property type="match status" value="1"/>
</dbReference>
<dbReference type="SUPFAM" id="SSF50965">
    <property type="entry name" value="Galactose oxidase, central domain"/>
    <property type="match status" value="1"/>
</dbReference>
<dbReference type="NCBIfam" id="TIGR01640">
    <property type="entry name" value="F_box_assoc_1"/>
    <property type="match status" value="1"/>
</dbReference>
<keyword evidence="1" id="KW-0880">Kelch repeat</keyword>
<evidence type="ECO:0000313" key="5">
    <source>
        <dbReference type="EMBL" id="MPA68198.1"/>
    </source>
</evidence>
<feature type="domain" description="F-box" evidence="4">
    <location>
        <begin position="28"/>
        <end position="74"/>
    </location>
</feature>
<gene>
    <name evidence="5" type="ORF">Din_037639</name>
</gene>